<evidence type="ECO:0000256" key="5">
    <source>
        <dbReference type="ARBA" id="ARBA00022759"/>
    </source>
</evidence>
<dbReference type="GO" id="GO:0006260">
    <property type="term" value="P:DNA replication"/>
    <property type="evidence" value="ECO:0007669"/>
    <property type="project" value="UniProtKB-KW"/>
</dbReference>
<evidence type="ECO:0000256" key="1">
    <source>
        <dbReference type="ARBA" id="ARBA00003293"/>
    </source>
</evidence>
<keyword evidence="10" id="KW-1185">Reference proteome</keyword>
<protein>
    <submittedName>
        <fullName evidence="9">Replication endonuclease</fullName>
    </submittedName>
</protein>
<accession>A0A3S0YDQ2</accession>
<dbReference type="RefSeq" id="WP_127063691.1">
    <property type="nucleotide sequence ID" value="NZ_RZHF01000029.1"/>
</dbReference>
<keyword evidence="5 9" id="KW-0255">Endonuclease</keyword>
<feature type="compositionally biased region" description="Acidic residues" evidence="7">
    <location>
        <begin position="753"/>
        <end position="764"/>
    </location>
</feature>
<dbReference type="InterPro" id="IPR008766">
    <property type="entry name" value="Replication_gene_A-like"/>
</dbReference>
<evidence type="ECO:0000313" key="9">
    <source>
        <dbReference type="EMBL" id="RUR27723.1"/>
    </source>
</evidence>
<comment type="caution">
    <text evidence="9">The sequence shown here is derived from an EMBL/GenBank/DDBJ whole genome shotgun (WGS) entry which is preliminary data.</text>
</comment>
<feature type="domain" description="Replication gene A protein-like" evidence="8">
    <location>
        <begin position="239"/>
        <end position="491"/>
    </location>
</feature>
<dbReference type="GO" id="GO:0016787">
    <property type="term" value="F:hydrolase activity"/>
    <property type="evidence" value="ECO:0007669"/>
    <property type="project" value="UniProtKB-KW"/>
</dbReference>
<dbReference type="Pfam" id="PF05840">
    <property type="entry name" value="Phage_GPA"/>
    <property type="match status" value="1"/>
</dbReference>
<dbReference type="EMBL" id="RZHF01000029">
    <property type="protein sequence ID" value="RUR27723.1"/>
    <property type="molecule type" value="Genomic_DNA"/>
</dbReference>
<name>A0A3S0YDQ2_9GAMM</name>
<comment type="function">
    <text evidence="1">Possible endonuclease which induces a single-strand cut and initiates DNA replication.</text>
</comment>
<dbReference type="OrthoDB" id="5568266at2"/>
<keyword evidence="4" id="KW-0540">Nuclease</keyword>
<evidence type="ECO:0000259" key="8">
    <source>
        <dbReference type="Pfam" id="PF05840"/>
    </source>
</evidence>
<reference evidence="9 10" key="1">
    <citation type="submission" date="2018-12" db="EMBL/GenBank/DDBJ databases">
        <title>three novel Halomonas strain isolated from plants.</title>
        <authorList>
            <person name="Sun C."/>
        </authorList>
    </citation>
    <scope>NUCLEOTIDE SEQUENCE [LARGE SCALE GENOMIC DNA]</scope>
    <source>
        <strain evidence="9 10">JCM 18142</strain>
    </source>
</reference>
<evidence type="ECO:0000256" key="3">
    <source>
        <dbReference type="ARBA" id="ARBA00022705"/>
    </source>
</evidence>
<dbReference type="AlphaFoldDB" id="A0A3S0YDQ2"/>
<keyword evidence="3" id="KW-0235">DNA replication</keyword>
<evidence type="ECO:0000256" key="7">
    <source>
        <dbReference type="SAM" id="MobiDB-lite"/>
    </source>
</evidence>
<proteinExistence type="inferred from homology"/>
<feature type="region of interest" description="Disordered" evidence="7">
    <location>
        <begin position="743"/>
        <end position="764"/>
    </location>
</feature>
<evidence type="ECO:0000256" key="2">
    <source>
        <dbReference type="ARBA" id="ARBA00009260"/>
    </source>
</evidence>
<evidence type="ECO:0000256" key="4">
    <source>
        <dbReference type="ARBA" id="ARBA00022722"/>
    </source>
</evidence>
<gene>
    <name evidence="9" type="ORF">ELY38_18840</name>
</gene>
<evidence type="ECO:0000256" key="6">
    <source>
        <dbReference type="ARBA" id="ARBA00022801"/>
    </source>
</evidence>
<organism evidence="9 10">
    <name type="scientific">Vreelandella nanhaiensis</name>
    <dbReference type="NCBI Taxonomy" id="1258546"/>
    <lineage>
        <taxon>Bacteria</taxon>
        <taxon>Pseudomonadati</taxon>
        <taxon>Pseudomonadota</taxon>
        <taxon>Gammaproteobacteria</taxon>
        <taxon>Oceanospirillales</taxon>
        <taxon>Halomonadaceae</taxon>
        <taxon>Vreelandella</taxon>
    </lineage>
</organism>
<dbReference type="GO" id="GO:0004519">
    <property type="term" value="F:endonuclease activity"/>
    <property type="evidence" value="ECO:0007669"/>
    <property type="project" value="UniProtKB-KW"/>
</dbReference>
<dbReference type="Proteomes" id="UP000287023">
    <property type="component" value="Unassembled WGS sequence"/>
</dbReference>
<evidence type="ECO:0000313" key="10">
    <source>
        <dbReference type="Proteomes" id="UP000287023"/>
    </source>
</evidence>
<sequence>MSALEQSRTFGNIECHQWRGAIFDALPGWAEQLAAGFVYVAQQHGNAAGNRWLRRNSQDLVEPSFILSRFMPIRAALARAMSALVNRGSTTIEGIQAASAWLLSVERRLVVGSLNATHDDDALVNYAQAQASAIDKNSSLLIGDIARMNRLQRLGLLSPAPPRMASNGKALSEQFRAYQDACARAANPFTPPPFIGNFRFQRWQYLRPLCLSVVRARAIEQGRTRCALHGITPPSDKLPAKTQLARLSCSLWWRRKLRRQCGRTVEQVMREAHRVHKQAGIYCSDFTVERRRSQRLRNNALLETLEAINQEGQTYTLAELAELGLANPDHRRAELMLRIRDTEVEARRLGHKGMFYTMTTPSKFHPVIANNCVRNHKYQGATPREAQQYLQGLWAKVRAKLARDEIGVYGIRVVEPHHDGTPHWHLLLWMKPEHEAQVTATLREYAEEAHPEELFNRWGKTTARFDAKRIDYKKGTAAGYVAKYISKNINGEQFMDADKYDHSMTDSAPRIEAWASVWGIRQFQFLGLPSVTVWREVRRLTEKQDQMLKDWEAATRPHPCAAMRFAQIRKAANAGQWDQFLRLMGGPMTKRKDQPIKPWVETKMNTGSHIETFSHATGEYFGAEAVVARGQYGEEQKVTFGLVATGRAGFSSEYMTRVYKWQVRAKGSRAGGDFQAVGEAESPWTRVTNCTQGVDIAPREPSPAELNAQLARFKEWQSSEIYRAEADAEYQDAVAAREKARKMFAPPPPTANSEEEEFFPPELC</sequence>
<comment type="similarity">
    <text evidence="2">Belongs to the phage GPA family.</text>
</comment>
<keyword evidence="6" id="KW-0378">Hydrolase</keyword>